<organism evidence="2 3">
    <name type="scientific">Dictyobacter alpinus</name>
    <dbReference type="NCBI Taxonomy" id="2014873"/>
    <lineage>
        <taxon>Bacteria</taxon>
        <taxon>Bacillati</taxon>
        <taxon>Chloroflexota</taxon>
        <taxon>Ktedonobacteria</taxon>
        <taxon>Ktedonobacterales</taxon>
        <taxon>Dictyobacteraceae</taxon>
        <taxon>Dictyobacter</taxon>
    </lineage>
</organism>
<dbReference type="InterPro" id="IPR013216">
    <property type="entry name" value="Methyltransf_11"/>
</dbReference>
<keyword evidence="2" id="KW-0808">Transferase</keyword>
<accession>A0A402B5E3</accession>
<dbReference type="PANTHER" id="PTHR43591">
    <property type="entry name" value="METHYLTRANSFERASE"/>
    <property type="match status" value="1"/>
</dbReference>
<proteinExistence type="predicted"/>
<comment type="caution">
    <text evidence="2">The sequence shown here is derived from an EMBL/GenBank/DDBJ whole genome shotgun (WGS) entry which is preliminary data.</text>
</comment>
<evidence type="ECO:0000313" key="3">
    <source>
        <dbReference type="Proteomes" id="UP000287171"/>
    </source>
</evidence>
<dbReference type="CDD" id="cd02440">
    <property type="entry name" value="AdoMet_MTases"/>
    <property type="match status" value="1"/>
</dbReference>
<evidence type="ECO:0000313" key="2">
    <source>
        <dbReference type="EMBL" id="GCE26550.1"/>
    </source>
</evidence>
<name>A0A402B5E3_9CHLR</name>
<dbReference type="GO" id="GO:0032259">
    <property type="term" value="P:methylation"/>
    <property type="evidence" value="ECO:0007669"/>
    <property type="project" value="UniProtKB-KW"/>
</dbReference>
<dbReference type="AlphaFoldDB" id="A0A402B5E3"/>
<evidence type="ECO:0000259" key="1">
    <source>
        <dbReference type="Pfam" id="PF08241"/>
    </source>
</evidence>
<dbReference type="Pfam" id="PF08241">
    <property type="entry name" value="Methyltransf_11"/>
    <property type="match status" value="1"/>
</dbReference>
<protein>
    <submittedName>
        <fullName evidence="2">Methyltransferase</fullName>
    </submittedName>
</protein>
<dbReference type="EMBL" id="BIFT01000001">
    <property type="protein sequence ID" value="GCE26550.1"/>
    <property type="molecule type" value="Genomic_DNA"/>
</dbReference>
<keyword evidence="3" id="KW-1185">Reference proteome</keyword>
<feature type="domain" description="Methyltransferase type 11" evidence="1">
    <location>
        <begin position="15"/>
        <end position="111"/>
    </location>
</feature>
<keyword evidence="2" id="KW-0489">Methyltransferase</keyword>
<dbReference type="GO" id="GO:0008757">
    <property type="term" value="F:S-adenosylmethionine-dependent methyltransferase activity"/>
    <property type="evidence" value="ECO:0007669"/>
    <property type="project" value="InterPro"/>
</dbReference>
<gene>
    <name evidence="2" type="ORF">KDA_20340</name>
</gene>
<dbReference type="SUPFAM" id="SSF53335">
    <property type="entry name" value="S-adenosyl-L-methionine-dependent methyltransferases"/>
    <property type="match status" value="1"/>
</dbReference>
<sequence length="235" mass="26696">MINQIVDVQGRTIADIGVGGGIYAKALIDMGAAQITCVDSSEVMLEDAQSKLKAQRNVSYVKAEAIQTGLDAQQFDIVLQRALIHHISREELGACFTEAFRILRPGGMLIIQDRTPEDCLLAGSQTNIRGYFFARYPKLAKQEVARRYDNATVMGELHQTGFRVVQKRQLWETRQIHMNFAALEQDLNARAGRSILHELTDEELRDLNDYIHRQLDGDHQAIVEQDRWTIWSAMR</sequence>
<reference evidence="3" key="1">
    <citation type="submission" date="2018-12" db="EMBL/GenBank/DDBJ databases">
        <title>Tengunoibacter tsumagoiensis gen. nov., sp. nov., Dictyobacter kobayashii sp. nov., D. alpinus sp. nov., and D. joshuensis sp. nov. and description of Dictyobacteraceae fam. nov. within the order Ktedonobacterales isolated from Tengu-no-mugimeshi.</title>
        <authorList>
            <person name="Wang C.M."/>
            <person name="Zheng Y."/>
            <person name="Sakai Y."/>
            <person name="Toyoda A."/>
            <person name="Minakuchi Y."/>
            <person name="Abe K."/>
            <person name="Yokota A."/>
            <person name="Yabe S."/>
        </authorList>
    </citation>
    <scope>NUCLEOTIDE SEQUENCE [LARGE SCALE GENOMIC DNA]</scope>
    <source>
        <strain evidence="3">Uno16</strain>
    </source>
</reference>
<dbReference type="InterPro" id="IPR029063">
    <property type="entry name" value="SAM-dependent_MTases_sf"/>
</dbReference>
<dbReference type="Proteomes" id="UP000287171">
    <property type="component" value="Unassembled WGS sequence"/>
</dbReference>
<dbReference type="Gene3D" id="3.40.50.150">
    <property type="entry name" value="Vaccinia Virus protein VP39"/>
    <property type="match status" value="1"/>
</dbReference>